<evidence type="ECO:0000256" key="9">
    <source>
        <dbReference type="ARBA" id="ARBA00032005"/>
    </source>
</evidence>
<feature type="binding site" evidence="15">
    <location>
        <position position="54"/>
    </location>
    <ligand>
        <name>Zn(2+)</name>
        <dbReference type="ChEBI" id="CHEBI:29105"/>
        <note>catalytic</note>
    </ligand>
</feature>
<dbReference type="CDD" id="cd01283">
    <property type="entry name" value="cytidine_deaminase"/>
    <property type="match status" value="1"/>
</dbReference>
<dbReference type="GO" id="GO:0055086">
    <property type="term" value="P:nucleobase-containing small molecule metabolic process"/>
    <property type="evidence" value="ECO:0007669"/>
    <property type="project" value="UniProtKB-ARBA"/>
</dbReference>
<dbReference type="AlphaFoldDB" id="A0A2M7T9S4"/>
<keyword evidence="6 15" id="KW-0479">Metal-binding</keyword>
<evidence type="ECO:0000313" key="18">
    <source>
        <dbReference type="EMBL" id="PIZ41406.1"/>
    </source>
</evidence>
<comment type="function">
    <text evidence="12">Recycles cytidine and 2-deoxycytidine for uridine and 2-deoxyuridine synthesis, respectively. Catalyzes the hydrolytic deamination of cytidine and 2-deoxycytidine to form, respectively, uridine and 2-deoxyuridine.</text>
</comment>
<dbReference type="GO" id="GO:0005829">
    <property type="term" value="C:cytosol"/>
    <property type="evidence" value="ECO:0007669"/>
    <property type="project" value="TreeGrafter"/>
</dbReference>
<name>A0A2M7T9S4_9ACTN</name>
<evidence type="ECO:0000313" key="19">
    <source>
        <dbReference type="Proteomes" id="UP000230956"/>
    </source>
</evidence>
<feature type="binding site" evidence="15">
    <location>
        <position position="87"/>
    </location>
    <ligand>
        <name>Zn(2+)</name>
        <dbReference type="ChEBI" id="CHEBI:29105"/>
        <note>catalytic</note>
    </ligand>
</feature>
<evidence type="ECO:0000256" key="11">
    <source>
        <dbReference type="ARBA" id="ARBA00049558"/>
    </source>
</evidence>
<evidence type="ECO:0000256" key="10">
    <source>
        <dbReference type="ARBA" id="ARBA00049252"/>
    </source>
</evidence>
<feature type="active site" description="Proton donor" evidence="13">
    <location>
        <position position="56"/>
    </location>
</feature>
<accession>A0A2M7T9S4</accession>
<dbReference type="FunFam" id="3.40.140.10:FF:000008">
    <property type="entry name" value="Cytidine deaminase"/>
    <property type="match status" value="1"/>
</dbReference>
<dbReference type="Gene3D" id="3.40.140.10">
    <property type="entry name" value="Cytidine Deaminase, domain 2"/>
    <property type="match status" value="1"/>
</dbReference>
<gene>
    <name evidence="18" type="primary">cdd</name>
    <name evidence="18" type="ORF">COY37_02295</name>
</gene>
<protein>
    <recommendedName>
        <fullName evidence="5 16">Cytidine deaminase</fullName>
        <ecNumber evidence="4 16">3.5.4.5</ecNumber>
    </recommendedName>
    <alternativeName>
        <fullName evidence="9 16">Cytidine aminohydrolase</fullName>
    </alternativeName>
</protein>
<dbReference type="GO" id="GO:0042802">
    <property type="term" value="F:identical protein binding"/>
    <property type="evidence" value="ECO:0007669"/>
    <property type="project" value="UniProtKB-ARBA"/>
</dbReference>
<evidence type="ECO:0000256" key="15">
    <source>
        <dbReference type="PIRSR" id="PIRSR606262-3"/>
    </source>
</evidence>
<dbReference type="GO" id="GO:0008270">
    <property type="term" value="F:zinc ion binding"/>
    <property type="evidence" value="ECO:0007669"/>
    <property type="project" value="UniProtKB-UniRule"/>
</dbReference>
<dbReference type="InterPro" id="IPR006262">
    <property type="entry name" value="Cyt_deam_tetra"/>
</dbReference>
<dbReference type="PANTHER" id="PTHR11644">
    <property type="entry name" value="CYTIDINE DEAMINASE"/>
    <property type="match status" value="1"/>
</dbReference>
<dbReference type="GO" id="GO:0004126">
    <property type="term" value="F:cytidine deaminase activity"/>
    <property type="evidence" value="ECO:0007669"/>
    <property type="project" value="UniProtKB-UniRule"/>
</dbReference>
<evidence type="ECO:0000256" key="16">
    <source>
        <dbReference type="RuleBase" id="RU364006"/>
    </source>
</evidence>
<feature type="binding site" evidence="14">
    <location>
        <begin position="43"/>
        <end position="49"/>
    </location>
    <ligand>
        <name>substrate</name>
    </ligand>
</feature>
<dbReference type="InterPro" id="IPR016192">
    <property type="entry name" value="APOBEC/CMP_deaminase_Zn-bd"/>
</dbReference>
<comment type="catalytic activity">
    <reaction evidence="11 16">
        <text>cytidine + H2O + H(+) = uridine + NH4(+)</text>
        <dbReference type="Rhea" id="RHEA:16069"/>
        <dbReference type="ChEBI" id="CHEBI:15377"/>
        <dbReference type="ChEBI" id="CHEBI:15378"/>
        <dbReference type="ChEBI" id="CHEBI:16704"/>
        <dbReference type="ChEBI" id="CHEBI:17562"/>
        <dbReference type="ChEBI" id="CHEBI:28938"/>
        <dbReference type="EC" id="3.5.4.5"/>
    </reaction>
</comment>
<feature type="domain" description="CMP/dCMP-type deaminase" evidence="17">
    <location>
        <begin position="2"/>
        <end position="128"/>
    </location>
</feature>
<proteinExistence type="inferred from homology"/>
<evidence type="ECO:0000259" key="17">
    <source>
        <dbReference type="PROSITE" id="PS51747"/>
    </source>
</evidence>
<comment type="catalytic activity">
    <reaction evidence="10 16">
        <text>2'-deoxycytidine + H2O + H(+) = 2'-deoxyuridine + NH4(+)</text>
        <dbReference type="Rhea" id="RHEA:13433"/>
        <dbReference type="ChEBI" id="CHEBI:15377"/>
        <dbReference type="ChEBI" id="CHEBI:15378"/>
        <dbReference type="ChEBI" id="CHEBI:15698"/>
        <dbReference type="ChEBI" id="CHEBI:16450"/>
        <dbReference type="ChEBI" id="CHEBI:28938"/>
        <dbReference type="EC" id="3.5.4.5"/>
    </reaction>
</comment>
<dbReference type="SUPFAM" id="SSF53927">
    <property type="entry name" value="Cytidine deaminase-like"/>
    <property type="match status" value="1"/>
</dbReference>
<reference evidence="19" key="1">
    <citation type="submission" date="2017-09" db="EMBL/GenBank/DDBJ databases">
        <title>Depth-based differentiation of microbial function through sediment-hosted aquifers and enrichment of novel symbionts in the deep terrestrial subsurface.</title>
        <authorList>
            <person name="Probst A.J."/>
            <person name="Ladd B."/>
            <person name="Jarett J.K."/>
            <person name="Geller-Mcgrath D.E."/>
            <person name="Sieber C.M.K."/>
            <person name="Emerson J.B."/>
            <person name="Anantharaman K."/>
            <person name="Thomas B.C."/>
            <person name="Malmstrom R."/>
            <person name="Stieglmeier M."/>
            <person name="Klingl A."/>
            <person name="Woyke T."/>
            <person name="Ryan C.M."/>
            <person name="Banfield J.F."/>
        </authorList>
    </citation>
    <scope>NUCLEOTIDE SEQUENCE [LARGE SCALE GENOMIC DNA]</scope>
</reference>
<dbReference type="EC" id="3.5.4.5" evidence="4 16"/>
<dbReference type="PANTHER" id="PTHR11644:SF2">
    <property type="entry name" value="CYTIDINE DEAMINASE"/>
    <property type="match status" value="1"/>
</dbReference>
<keyword evidence="7 16" id="KW-0378">Hydrolase</keyword>
<evidence type="ECO:0000256" key="1">
    <source>
        <dbReference type="ARBA" id="ARBA00001947"/>
    </source>
</evidence>
<evidence type="ECO:0000256" key="2">
    <source>
        <dbReference type="ARBA" id="ARBA00003949"/>
    </source>
</evidence>
<keyword evidence="8 15" id="KW-0862">Zinc</keyword>
<evidence type="ECO:0000256" key="3">
    <source>
        <dbReference type="ARBA" id="ARBA00006576"/>
    </source>
</evidence>
<dbReference type="InterPro" id="IPR016193">
    <property type="entry name" value="Cytidine_deaminase-like"/>
</dbReference>
<feature type="binding site" evidence="15">
    <location>
        <position position="90"/>
    </location>
    <ligand>
        <name>Zn(2+)</name>
        <dbReference type="ChEBI" id="CHEBI:29105"/>
        <note>catalytic</note>
    </ligand>
</feature>
<evidence type="ECO:0000256" key="6">
    <source>
        <dbReference type="ARBA" id="ARBA00022723"/>
    </source>
</evidence>
<dbReference type="InterPro" id="IPR002125">
    <property type="entry name" value="CMP_dCMP_dom"/>
</dbReference>
<organism evidence="18 19">
    <name type="scientific">Candidatus Aquicultor secundus</name>
    <dbReference type="NCBI Taxonomy" id="1973895"/>
    <lineage>
        <taxon>Bacteria</taxon>
        <taxon>Bacillati</taxon>
        <taxon>Actinomycetota</taxon>
        <taxon>Candidatus Aquicultoria</taxon>
        <taxon>Candidatus Aquicultorales</taxon>
        <taxon>Candidatus Aquicultoraceae</taxon>
        <taxon>Candidatus Aquicultor</taxon>
    </lineage>
</organism>
<evidence type="ECO:0000256" key="7">
    <source>
        <dbReference type="ARBA" id="ARBA00022801"/>
    </source>
</evidence>
<dbReference type="GO" id="GO:0072527">
    <property type="term" value="P:pyrimidine-containing compound metabolic process"/>
    <property type="evidence" value="ECO:0007669"/>
    <property type="project" value="UniProtKB-ARBA"/>
</dbReference>
<evidence type="ECO:0000256" key="13">
    <source>
        <dbReference type="PIRSR" id="PIRSR606262-1"/>
    </source>
</evidence>
<evidence type="ECO:0000256" key="12">
    <source>
        <dbReference type="ARBA" id="ARBA00056327"/>
    </source>
</evidence>
<dbReference type="NCBIfam" id="NF004064">
    <property type="entry name" value="PRK05578.1"/>
    <property type="match status" value="1"/>
</dbReference>
<comment type="caution">
    <text evidence="18">The sequence shown here is derived from an EMBL/GenBank/DDBJ whole genome shotgun (WGS) entry which is preliminary data.</text>
</comment>
<dbReference type="PROSITE" id="PS51747">
    <property type="entry name" value="CYT_DCMP_DEAMINASES_2"/>
    <property type="match status" value="1"/>
</dbReference>
<comment type="cofactor">
    <cofactor evidence="1 15 16">
        <name>Zn(2+)</name>
        <dbReference type="ChEBI" id="CHEBI:29105"/>
    </cofactor>
</comment>
<sequence>MDDTELIQAAITEARQNAYAPYSGFRVGAALLCEDGRVFLGANVENAVYGLTMCAERVAVANAVTAGCRSFEALAVVADGPTPCPVCGACRQVLAEFGPETRIIMANIAGEVKKAKLKDLLPTAFTNEQLFNEKR</sequence>
<evidence type="ECO:0000256" key="14">
    <source>
        <dbReference type="PIRSR" id="PIRSR606262-2"/>
    </source>
</evidence>
<dbReference type="InterPro" id="IPR050202">
    <property type="entry name" value="Cyt/Deoxycyt_deaminase"/>
</dbReference>
<dbReference type="Proteomes" id="UP000230956">
    <property type="component" value="Unassembled WGS sequence"/>
</dbReference>
<evidence type="ECO:0000256" key="4">
    <source>
        <dbReference type="ARBA" id="ARBA00012783"/>
    </source>
</evidence>
<comment type="similarity">
    <text evidence="3 16">Belongs to the cytidine and deoxycytidylate deaminase family.</text>
</comment>
<evidence type="ECO:0000256" key="8">
    <source>
        <dbReference type="ARBA" id="ARBA00022833"/>
    </source>
</evidence>
<dbReference type="PROSITE" id="PS00903">
    <property type="entry name" value="CYT_DCMP_DEAMINASES_1"/>
    <property type="match status" value="1"/>
</dbReference>
<evidence type="ECO:0000256" key="5">
    <source>
        <dbReference type="ARBA" id="ARBA00018266"/>
    </source>
</evidence>
<dbReference type="NCBIfam" id="TIGR01354">
    <property type="entry name" value="cyt_deam_tetra"/>
    <property type="match status" value="1"/>
</dbReference>
<dbReference type="EMBL" id="PFNG01000059">
    <property type="protein sequence ID" value="PIZ41406.1"/>
    <property type="molecule type" value="Genomic_DNA"/>
</dbReference>
<dbReference type="Pfam" id="PF00383">
    <property type="entry name" value="dCMP_cyt_deam_1"/>
    <property type="match status" value="1"/>
</dbReference>
<comment type="function">
    <text evidence="2 16">This enzyme scavenges exogenous and endogenous cytidine and 2'-deoxycytidine for UMP synthesis.</text>
</comment>